<keyword evidence="13" id="KW-1185">Reference proteome</keyword>
<keyword evidence="4 7" id="KW-0479">Metal-binding</keyword>
<evidence type="ECO:0000256" key="7">
    <source>
        <dbReference type="RuleBase" id="RU004326"/>
    </source>
</evidence>
<dbReference type="GO" id="GO:0005975">
    <property type="term" value="P:carbohydrate metabolic process"/>
    <property type="evidence" value="ECO:0007669"/>
    <property type="project" value="InterPro"/>
</dbReference>
<evidence type="ECO:0000256" key="2">
    <source>
        <dbReference type="ARBA" id="ARBA00010231"/>
    </source>
</evidence>
<feature type="domain" description="Alpha-D-phosphohexomutase alpha/beta/alpha" evidence="10">
    <location>
        <begin position="176"/>
        <end position="272"/>
    </location>
</feature>
<dbReference type="PROSITE" id="PS00710">
    <property type="entry name" value="PGM_PMM"/>
    <property type="match status" value="1"/>
</dbReference>
<protein>
    <submittedName>
        <fullName evidence="12">Phosphomannomutase</fullName>
    </submittedName>
</protein>
<dbReference type="Pfam" id="PF02879">
    <property type="entry name" value="PGM_PMM_II"/>
    <property type="match status" value="1"/>
</dbReference>
<reference evidence="12 13" key="1">
    <citation type="submission" date="2018-05" db="EMBL/GenBank/DDBJ databases">
        <title>Whole genome sequencing of Paracoccus thiocyanatus SST.</title>
        <authorList>
            <person name="Ghosh W."/>
            <person name="Rameez M.J."/>
            <person name="Roy C."/>
        </authorList>
    </citation>
    <scope>NUCLEOTIDE SEQUENCE [LARGE SCALE GENOMIC DNA]</scope>
    <source>
        <strain evidence="12 13">SST</strain>
    </source>
</reference>
<proteinExistence type="inferred from homology"/>
<evidence type="ECO:0000259" key="10">
    <source>
        <dbReference type="Pfam" id="PF02879"/>
    </source>
</evidence>
<dbReference type="InterPro" id="IPR005843">
    <property type="entry name" value="A-D-PHexomutase_C"/>
</dbReference>
<evidence type="ECO:0000256" key="1">
    <source>
        <dbReference type="ARBA" id="ARBA00001946"/>
    </source>
</evidence>
<evidence type="ECO:0000313" key="12">
    <source>
        <dbReference type="EMBL" id="RDW12179.1"/>
    </source>
</evidence>
<dbReference type="SUPFAM" id="SSF55957">
    <property type="entry name" value="Phosphoglucomutase, C-terminal domain"/>
    <property type="match status" value="1"/>
</dbReference>
<dbReference type="PANTHER" id="PTHR42946">
    <property type="entry name" value="PHOSPHOHEXOSE MUTASE"/>
    <property type="match status" value="1"/>
</dbReference>
<evidence type="ECO:0000256" key="5">
    <source>
        <dbReference type="ARBA" id="ARBA00022842"/>
    </source>
</evidence>
<evidence type="ECO:0000259" key="8">
    <source>
        <dbReference type="Pfam" id="PF00408"/>
    </source>
</evidence>
<feature type="domain" description="Alpha-D-phosphohexomutase C-terminal" evidence="8">
    <location>
        <begin position="437"/>
        <end position="486"/>
    </location>
</feature>
<dbReference type="GO" id="GO:0006048">
    <property type="term" value="P:UDP-N-acetylglucosamine biosynthetic process"/>
    <property type="evidence" value="ECO:0007669"/>
    <property type="project" value="TreeGrafter"/>
</dbReference>
<dbReference type="Gene3D" id="3.40.120.10">
    <property type="entry name" value="Alpha-D-Glucose-1,6-Bisphosphate, subunit A, domain 3"/>
    <property type="match status" value="3"/>
</dbReference>
<keyword evidence="5 7" id="KW-0460">Magnesium</keyword>
<evidence type="ECO:0000256" key="6">
    <source>
        <dbReference type="ARBA" id="ARBA00023235"/>
    </source>
</evidence>
<feature type="domain" description="Alpha-D-phosphohexomutase alpha/beta/alpha" evidence="11">
    <location>
        <begin position="277"/>
        <end position="385"/>
    </location>
</feature>
<dbReference type="GO" id="GO:0008966">
    <property type="term" value="F:phosphoglucosamine mutase activity"/>
    <property type="evidence" value="ECO:0007669"/>
    <property type="project" value="TreeGrafter"/>
</dbReference>
<comment type="similarity">
    <text evidence="2 7">Belongs to the phosphohexose mutase family.</text>
</comment>
<dbReference type="SUPFAM" id="SSF53738">
    <property type="entry name" value="Phosphoglucomutase, first 3 domains"/>
    <property type="match status" value="3"/>
</dbReference>
<name>A0A3D8PAI2_9RHOB</name>
<feature type="domain" description="Alpha-D-phosphohexomutase alpha/beta/alpha" evidence="9">
    <location>
        <begin position="19"/>
        <end position="139"/>
    </location>
</feature>
<dbReference type="PANTHER" id="PTHR42946:SF1">
    <property type="entry name" value="PHOSPHOGLUCOMUTASE (ALPHA-D-GLUCOSE-1,6-BISPHOSPHATE-DEPENDENT)"/>
    <property type="match status" value="1"/>
</dbReference>
<dbReference type="GO" id="GO:0009252">
    <property type="term" value="P:peptidoglycan biosynthetic process"/>
    <property type="evidence" value="ECO:0007669"/>
    <property type="project" value="TreeGrafter"/>
</dbReference>
<keyword evidence="3" id="KW-0597">Phosphoprotein</keyword>
<dbReference type="Pfam" id="PF02880">
    <property type="entry name" value="PGM_PMM_III"/>
    <property type="match status" value="1"/>
</dbReference>
<dbReference type="EMBL" id="QFCQ01000116">
    <property type="protein sequence ID" value="RDW12179.1"/>
    <property type="molecule type" value="Genomic_DNA"/>
</dbReference>
<evidence type="ECO:0000256" key="3">
    <source>
        <dbReference type="ARBA" id="ARBA00022553"/>
    </source>
</evidence>
<gene>
    <name evidence="12" type="ORF">DIE28_15080</name>
</gene>
<dbReference type="InterPro" id="IPR005846">
    <property type="entry name" value="A-D-PHexomutase_a/b/a-III"/>
</dbReference>
<comment type="caution">
    <text evidence="12">The sequence shown here is derived from an EMBL/GenBank/DDBJ whole genome shotgun (WGS) entry which is preliminary data.</text>
</comment>
<dbReference type="InterPro" id="IPR005845">
    <property type="entry name" value="A-D-PHexomutase_a/b/a-II"/>
</dbReference>
<evidence type="ECO:0000256" key="4">
    <source>
        <dbReference type="ARBA" id="ARBA00022723"/>
    </source>
</evidence>
<dbReference type="GO" id="GO:0005829">
    <property type="term" value="C:cytosol"/>
    <property type="evidence" value="ECO:0007669"/>
    <property type="project" value="TreeGrafter"/>
</dbReference>
<dbReference type="GO" id="GO:0004615">
    <property type="term" value="F:phosphomannomutase activity"/>
    <property type="evidence" value="ECO:0007669"/>
    <property type="project" value="TreeGrafter"/>
</dbReference>
<comment type="cofactor">
    <cofactor evidence="1">
        <name>Mg(2+)</name>
        <dbReference type="ChEBI" id="CHEBI:18420"/>
    </cofactor>
</comment>
<dbReference type="InterPro" id="IPR016055">
    <property type="entry name" value="A-D-PHexomutase_a/b/a-I/II/III"/>
</dbReference>
<dbReference type="Gene3D" id="3.30.310.50">
    <property type="entry name" value="Alpha-D-phosphohexomutase, C-terminal domain"/>
    <property type="match status" value="1"/>
</dbReference>
<dbReference type="InterPro" id="IPR036900">
    <property type="entry name" value="A-D-PHexomutase_C_sf"/>
</dbReference>
<evidence type="ECO:0000259" key="11">
    <source>
        <dbReference type="Pfam" id="PF02880"/>
    </source>
</evidence>
<dbReference type="CDD" id="cd03088">
    <property type="entry name" value="ManB"/>
    <property type="match status" value="1"/>
</dbReference>
<dbReference type="Pfam" id="PF00408">
    <property type="entry name" value="PGM_PMM_IV"/>
    <property type="match status" value="1"/>
</dbReference>
<accession>A0A3D8PAI2</accession>
<evidence type="ECO:0000259" key="9">
    <source>
        <dbReference type="Pfam" id="PF02878"/>
    </source>
</evidence>
<dbReference type="RefSeq" id="WP_115756762.1">
    <property type="nucleotide sequence ID" value="NZ_QFCQ01000116.1"/>
</dbReference>
<organism evidence="12 13">
    <name type="scientific">Paracoccus thiocyanatus</name>
    <dbReference type="NCBI Taxonomy" id="34006"/>
    <lineage>
        <taxon>Bacteria</taxon>
        <taxon>Pseudomonadati</taxon>
        <taxon>Pseudomonadota</taxon>
        <taxon>Alphaproteobacteria</taxon>
        <taxon>Rhodobacterales</taxon>
        <taxon>Paracoccaceae</taxon>
        <taxon>Paracoccus</taxon>
    </lineage>
</organism>
<dbReference type="Pfam" id="PF02878">
    <property type="entry name" value="PGM_PMM_I"/>
    <property type="match status" value="1"/>
</dbReference>
<evidence type="ECO:0000313" key="13">
    <source>
        <dbReference type="Proteomes" id="UP000256679"/>
    </source>
</evidence>
<dbReference type="InterPro" id="IPR016066">
    <property type="entry name" value="A-D-PHexomutase_CS"/>
</dbReference>
<dbReference type="Proteomes" id="UP000256679">
    <property type="component" value="Unassembled WGS sequence"/>
</dbReference>
<keyword evidence="6" id="KW-0413">Isomerase</keyword>
<dbReference type="InterPro" id="IPR050060">
    <property type="entry name" value="Phosphoglucosamine_mutase"/>
</dbReference>
<dbReference type="AlphaFoldDB" id="A0A3D8PAI2"/>
<dbReference type="InterPro" id="IPR005844">
    <property type="entry name" value="A-D-PHexomutase_a/b/a-I"/>
</dbReference>
<sequence length="497" mass="52852">MTQPTTLALRDLMAQSGVAFGTSGARGPVEALSDRVAYACTQGFLRYLHEIGGFSPRTQVALAGDLRPSTPRILRACAQAVRDAGGRPLFCGHVPTPALAHYGLGRAIPSLMVTGSHIPDDRNGIKFHLPTGEILKPDEAGMARQELALDPARFDAQGALVDPAPLPEPVDIETGYLHRYLDFFGPQALAGLTLGLYQHSAVGRDLLARILRALGAQVLALGRSDRFVPVDTEALRPQDVALARGWAAEHRLDAIVSTDGDSDRPLLADHRGEWLRGDTLGLLCARELGAACVVTPVSSNTALERSGAFARTIRTRIGSPHVIAAMDQAAGQGAGPVCGYEANGGFLLGSDIWRDGRRLAALPTRDAVLPVVAVLAAARTQGLAGLCAGLPQRATFSDRLEHFPNPDAQAILAWLDPADKAQRTARIEAEFAPLAGRLRQVDLTDGLRMTFENGAIIHLRPSGNAPELRLYTEAETEDAARSLNAAALARVRGLAPR</sequence>
<dbReference type="GO" id="GO:0000287">
    <property type="term" value="F:magnesium ion binding"/>
    <property type="evidence" value="ECO:0007669"/>
    <property type="project" value="InterPro"/>
</dbReference>